<gene>
    <name evidence="1" type="ORF">PLEI_0292</name>
</gene>
<dbReference type="AlphaFoldDB" id="V5EMT1"/>
<proteinExistence type="predicted"/>
<evidence type="ECO:0000313" key="1">
    <source>
        <dbReference type="EMBL" id="GAD28649.1"/>
    </source>
</evidence>
<dbReference type="Proteomes" id="UP000030675">
    <property type="component" value="Unassembled WGS sequence"/>
</dbReference>
<reference evidence="2" key="1">
    <citation type="submission" date="2012-12" db="EMBL/GenBank/DDBJ databases">
        <title>Genome Sequence of Photobacterium leiognathi lrivu.4.1.</title>
        <authorList>
            <person name="Urbanczyk H."/>
            <person name="Ogura Y."/>
            <person name="Hayashi T."/>
            <person name="Dunlap P.V."/>
        </authorList>
    </citation>
    <scope>NUCLEOTIDE SEQUENCE [LARGE SCALE GENOMIC DNA]</scope>
    <source>
        <strain evidence="2">lrivu.4.1</strain>
    </source>
</reference>
<name>V5EMT1_PHOLE</name>
<accession>V5EMT1</accession>
<evidence type="ECO:0000313" key="2">
    <source>
        <dbReference type="Proteomes" id="UP000030675"/>
    </source>
</evidence>
<dbReference type="EMBL" id="DF196808">
    <property type="protein sequence ID" value="GAD28649.1"/>
    <property type="molecule type" value="Genomic_DNA"/>
</dbReference>
<sequence>MSSYPIQKGIFPNNEAHKQIATWPRRFLFSSPNEQALYDNDLTSNGFTTQSNGEH</sequence>
<organism evidence="1 2">
    <name type="scientific">Photobacterium leiognathi lrivu.4.1</name>
    <dbReference type="NCBI Taxonomy" id="1248232"/>
    <lineage>
        <taxon>Bacteria</taxon>
        <taxon>Pseudomonadati</taxon>
        <taxon>Pseudomonadota</taxon>
        <taxon>Gammaproteobacteria</taxon>
        <taxon>Vibrionales</taxon>
        <taxon>Vibrionaceae</taxon>
        <taxon>Photobacterium</taxon>
    </lineage>
</organism>
<dbReference type="HOGENOM" id="CLU_3028301_0_0_6"/>
<protein>
    <submittedName>
        <fullName evidence="1">Uncharacterized protein</fullName>
    </submittedName>
</protein>